<dbReference type="CDD" id="cd03357">
    <property type="entry name" value="LbH_MAT_GAT"/>
    <property type="match status" value="1"/>
</dbReference>
<dbReference type="InterPro" id="IPR001451">
    <property type="entry name" value="Hexapep"/>
</dbReference>
<dbReference type="EMBL" id="FQWV01000001">
    <property type="protein sequence ID" value="SHG44973.1"/>
    <property type="molecule type" value="Genomic_DNA"/>
</dbReference>
<evidence type="ECO:0000259" key="3">
    <source>
        <dbReference type="SMART" id="SM01266"/>
    </source>
</evidence>
<evidence type="ECO:0000256" key="2">
    <source>
        <dbReference type="ARBA" id="ARBA00022679"/>
    </source>
</evidence>
<sequence length="184" mass="19673">MPSERERMVAGEPYDPDDPELVAARRRARELTGAYNATAPEEADRRRDLLAELFGAVGDGVAVEPPFRCDYGDNIAVGDDFFANFDCVILDVAPVEFGDHCQLGPGVHVYTATHPMDAERRRERESGDPVTVGDDVWIGGSAVLNPGVTVGDRAVVASGAVVTDDVPADVVVGGNPARVIRKLE</sequence>
<dbReference type="InterPro" id="IPR011004">
    <property type="entry name" value="Trimer_LpxA-like_sf"/>
</dbReference>
<dbReference type="GO" id="GO:0016407">
    <property type="term" value="F:acetyltransferase activity"/>
    <property type="evidence" value="ECO:0007669"/>
    <property type="project" value="InterPro"/>
</dbReference>
<dbReference type="InterPro" id="IPR018357">
    <property type="entry name" value="Hexapep_transf_CS"/>
</dbReference>
<keyword evidence="5" id="KW-1185">Reference proteome</keyword>
<dbReference type="PANTHER" id="PTHR23416:SF23">
    <property type="entry name" value="ACETYLTRANSFERASE C18B11.09C-RELATED"/>
    <property type="match status" value="1"/>
</dbReference>
<dbReference type="STRING" id="43928.SAMN05443636_0293"/>
<dbReference type="Proteomes" id="UP000184357">
    <property type="component" value="Unassembled WGS sequence"/>
</dbReference>
<organism evidence="4 5">
    <name type="scientific">Halobaculum gomorrense</name>
    <dbReference type="NCBI Taxonomy" id="43928"/>
    <lineage>
        <taxon>Archaea</taxon>
        <taxon>Methanobacteriati</taxon>
        <taxon>Methanobacteriota</taxon>
        <taxon>Stenosarchaea group</taxon>
        <taxon>Halobacteria</taxon>
        <taxon>Halobacteriales</taxon>
        <taxon>Haloferacaceae</taxon>
        <taxon>Halobaculum</taxon>
    </lineage>
</organism>
<accession>A0A1M5JY68</accession>
<gene>
    <name evidence="4" type="ORF">SAMN05443636_0293</name>
</gene>
<dbReference type="SUPFAM" id="SSF51161">
    <property type="entry name" value="Trimeric LpxA-like enzymes"/>
    <property type="match status" value="1"/>
</dbReference>
<feature type="domain" description="Maltose/galactoside acetyltransferase" evidence="3">
    <location>
        <begin position="5"/>
        <end position="59"/>
    </location>
</feature>
<dbReference type="AlphaFoldDB" id="A0A1M5JY68"/>
<keyword evidence="2 4" id="KW-0808">Transferase</keyword>
<name>A0A1M5JY68_9EURY</name>
<dbReference type="InterPro" id="IPR051159">
    <property type="entry name" value="Hexapeptide_acetyltransf"/>
</dbReference>
<evidence type="ECO:0000256" key="1">
    <source>
        <dbReference type="ARBA" id="ARBA00007274"/>
    </source>
</evidence>
<dbReference type="RefSeq" id="WP_073306630.1">
    <property type="nucleotide sequence ID" value="NZ_FQWV01000001.1"/>
</dbReference>
<protein>
    <submittedName>
        <fullName evidence="4">Maltose O-acetyltransferase</fullName>
    </submittedName>
</protein>
<dbReference type="PROSITE" id="PS00101">
    <property type="entry name" value="HEXAPEP_TRANSFERASES"/>
    <property type="match status" value="1"/>
</dbReference>
<evidence type="ECO:0000313" key="4">
    <source>
        <dbReference type="EMBL" id="SHG44973.1"/>
    </source>
</evidence>
<reference evidence="4 5" key="1">
    <citation type="submission" date="2016-11" db="EMBL/GenBank/DDBJ databases">
        <authorList>
            <person name="Jaros S."/>
            <person name="Januszkiewicz K."/>
            <person name="Wedrychowicz H."/>
        </authorList>
    </citation>
    <scope>NUCLEOTIDE SEQUENCE [LARGE SCALE GENOMIC DNA]</scope>
    <source>
        <strain evidence="4 5">DSM 9297</strain>
    </source>
</reference>
<dbReference type="Pfam" id="PF12464">
    <property type="entry name" value="Mac"/>
    <property type="match status" value="1"/>
</dbReference>
<proteinExistence type="inferred from homology"/>
<dbReference type="PANTHER" id="PTHR23416">
    <property type="entry name" value="SIALIC ACID SYNTHASE-RELATED"/>
    <property type="match status" value="1"/>
</dbReference>
<dbReference type="Pfam" id="PF00132">
    <property type="entry name" value="Hexapep"/>
    <property type="match status" value="1"/>
</dbReference>
<dbReference type="GO" id="GO:0008374">
    <property type="term" value="F:O-acyltransferase activity"/>
    <property type="evidence" value="ECO:0007669"/>
    <property type="project" value="TreeGrafter"/>
</dbReference>
<dbReference type="FunFam" id="2.160.10.10:FF:000008">
    <property type="entry name" value="Maltose O-acetyltransferase"/>
    <property type="match status" value="1"/>
</dbReference>
<dbReference type="GO" id="GO:0005829">
    <property type="term" value="C:cytosol"/>
    <property type="evidence" value="ECO:0007669"/>
    <property type="project" value="TreeGrafter"/>
</dbReference>
<dbReference type="InterPro" id="IPR024688">
    <property type="entry name" value="Mac_dom"/>
</dbReference>
<comment type="similarity">
    <text evidence="1">Belongs to the transferase hexapeptide repeat family.</text>
</comment>
<evidence type="ECO:0000313" key="5">
    <source>
        <dbReference type="Proteomes" id="UP000184357"/>
    </source>
</evidence>
<dbReference type="Gene3D" id="2.160.10.10">
    <property type="entry name" value="Hexapeptide repeat proteins"/>
    <property type="match status" value="1"/>
</dbReference>
<dbReference type="OrthoDB" id="1475at2157"/>
<dbReference type="SMART" id="SM01266">
    <property type="entry name" value="Mac"/>
    <property type="match status" value="1"/>
</dbReference>